<keyword evidence="6" id="KW-0131">Cell cycle</keyword>
<dbReference type="InterPro" id="IPR019933">
    <property type="entry name" value="DivIVA_domain"/>
</dbReference>
<gene>
    <name evidence="10" type="ORF">BCF44_111270</name>
</gene>
<name>A0A3E0HBZ3_9PSEU</name>
<reference evidence="10 11" key="1">
    <citation type="submission" date="2018-08" db="EMBL/GenBank/DDBJ databases">
        <title>Genomic Encyclopedia of Archaeal and Bacterial Type Strains, Phase II (KMG-II): from individual species to whole genera.</title>
        <authorList>
            <person name="Goeker M."/>
        </authorList>
    </citation>
    <scope>NUCLEOTIDE SEQUENCE [LARGE SCALE GENOMIC DNA]</scope>
    <source>
        <strain evidence="10 11">DSM 45791</strain>
    </source>
</reference>
<dbReference type="RefSeq" id="WP_116177975.1">
    <property type="nucleotide sequence ID" value="NZ_CP144375.1"/>
</dbReference>
<evidence type="ECO:0000256" key="4">
    <source>
        <dbReference type="ARBA" id="ARBA00022618"/>
    </source>
</evidence>
<evidence type="ECO:0000256" key="9">
    <source>
        <dbReference type="SAM" id="Phobius"/>
    </source>
</evidence>
<keyword evidence="9" id="KW-1133">Transmembrane helix</keyword>
<feature type="coiled-coil region" evidence="8">
    <location>
        <begin position="75"/>
        <end position="102"/>
    </location>
</feature>
<keyword evidence="11" id="KW-1185">Reference proteome</keyword>
<evidence type="ECO:0000256" key="6">
    <source>
        <dbReference type="ARBA" id="ARBA00023306"/>
    </source>
</evidence>
<evidence type="ECO:0000256" key="5">
    <source>
        <dbReference type="ARBA" id="ARBA00023054"/>
    </source>
</evidence>
<dbReference type="EMBL" id="QUNO01000011">
    <property type="protein sequence ID" value="REH41965.1"/>
    <property type="molecule type" value="Genomic_DNA"/>
</dbReference>
<protein>
    <recommendedName>
        <fullName evidence="2">Cell wall synthesis protein Wag31</fullName>
    </recommendedName>
    <alternativeName>
        <fullName evidence="7">Antigen 84</fullName>
    </alternativeName>
</protein>
<dbReference type="GO" id="GO:0051301">
    <property type="term" value="P:cell division"/>
    <property type="evidence" value="ECO:0007669"/>
    <property type="project" value="UniProtKB-KW"/>
</dbReference>
<proteinExistence type="predicted"/>
<keyword evidence="4" id="KW-0132">Cell division</keyword>
<evidence type="ECO:0000256" key="2">
    <source>
        <dbReference type="ARBA" id="ARBA00018787"/>
    </source>
</evidence>
<keyword evidence="9" id="KW-0472">Membrane</keyword>
<dbReference type="Proteomes" id="UP000256269">
    <property type="component" value="Unassembled WGS sequence"/>
</dbReference>
<dbReference type="Gene3D" id="6.10.250.660">
    <property type="match status" value="1"/>
</dbReference>
<comment type="subcellular location">
    <subcellularLocation>
        <location evidence="1">Cytoplasm</location>
    </subcellularLocation>
</comment>
<evidence type="ECO:0000313" key="11">
    <source>
        <dbReference type="Proteomes" id="UP000256269"/>
    </source>
</evidence>
<evidence type="ECO:0000256" key="3">
    <source>
        <dbReference type="ARBA" id="ARBA00022490"/>
    </source>
</evidence>
<evidence type="ECO:0000256" key="1">
    <source>
        <dbReference type="ARBA" id="ARBA00004496"/>
    </source>
</evidence>
<dbReference type="Pfam" id="PF05103">
    <property type="entry name" value="DivIVA"/>
    <property type="match status" value="1"/>
</dbReference>
<dbReference type="AlphaFoldDB" id="A0A3E0HBZ3"/>
<organism evidence="10 11">
    <name type="scientific">Kutzneria buriramensis</name>
    <dbReference type="NCBI Taxonomy" id="1045776"/>
    <lineage>
        <taxon>Bacteria</taxon>
        <taxon>Bacillati</taxon>
        <taxon>Actinomycetota</taxon>
        <taxon>Actinomycetes</taxon>
        <taxon>Pseudonocardiales</taxon>
        <taxon>Pseudonocardiaceae</taxon>
        <taxon>Kutzneria</taxon>
    </lineage>
</organism>
<dbReference type="NCBIfam" id="TIGR03544">
    <property type="entry name" value="DivI1A_domain"/>
    <property type="match status" value="1"/>
</dbReference>
<evidence type="ECO:0000256" key="7">
    <source>
        <dbReference type="ARBA" id="ARBA00031737"/>
    </source>
</evidence>
<keyword evidence="5 8" id="KW-0175">Coiled coil</keyword>
<comment type="caution">
    <text evidence="10">The sequence shown here is derived from an EMBL/GenBank/DDBJ whole genome shotgun (WGS) entry which is preliminary data.</text>
</comment>
<dbReference type="OrthoDB" id="3404379at2"/>
<evidence type="ECO:0000313" key="10">
    <source>
        <dbReference type="EMBL" id="REH41965.1"/>
    </source>
</evidence>
<keyword evidence="3" id="KW-0963">Cytoplasm</keyword>
<dbReference type="InterPro" id="IPR007793">
    <property type="entry name" value="DivIVA_fam"/>
</dbReference>
<evidence type="ECO:0000256" key="8">
    <source>
        <dbReference type="SAM" id="Coils"/>
    </source>
</evidence>
<dbReference type="GO" id="GO:0005737">
    <property type="term" value="C:cytoplasm"/>
    <property type="evidence" value="ECO:0007669"/>
    <property type="project" value="UniProtKB-SubCell"/>
</dbReference>
<feature type="transmembrane region" description="Helical" evidence="9">
    <location>
        <begin position="6"/>
        <end position="26"/>
    </location>
</feature>
<sequence>MTTVLLYLVVMAVVAGVVFLAASLVFGRGEELAPLPPGASPTRLPADEVTEQDIQDLRFQQVFRGYKMSEVDWALDRLGREVTELRARVAELEEQQQSVEEGAR</sequence>
<keyword evidence="9" id="KW-0812">Transmembrane</keyword>
<accession>A0A3E0HBZ3</accession>